<dbReference type="KEGG" id="dmm:dnm_044770"/>
<sequence>MDDRVGQGTFGPFPLRTVFENFFSHGSGSKDHPDGAIRLLTSPRVRAVLTFLSCLPFQK</sequence>
<dbReference type="EMBL" id="CP061800">
    <property type="protein sequence ID" value="QTA88431.1"/>
    <property type="molecule type" value="Genomic_DNA"/>
</dbReference>
<evidence type="ECO:0000313" key="2">
    <source>
        <dbReference type="Proteomes" id="UP000663722"/>
    </source>
</evidence>
<name>A0A975BMY6_9BACT</name>
<dbReference type="AlphaFoldDB" id="A0A975BMY6"/>
<keyword evidence="2" id="KW-1185">Reference proteome</keyword>
<reference evidence="1" key="1">
    <citation type="journal article" date="2021" name="Microb. Physiol.">
        <title>Proteogenomic Insights into the Physiology of Marine, Sulfate-Reducing, Filamentous Desulfonema limicola and Desulfonema magnum.</title>
        <authorList>
            <person name="Schnaars V."/>
            <person name="Wohlbrand L."/>
            <person name="Scheve S."/>
            <person name="Hinrichs C."/>
            <person name="Reinhardt R."/>
            <person name="Rabus R."/>
        </authorList>
    </citation>
    <scope>NUCLEOTIDE SEQUENCE</scope>
    <source>
        <strain evidence="1">4be13</strain>
    </source>
</reference>
<proteinExistence type="predicted"/>
<dbReference type="Proteomes" id="UP000663722">
    <property type="component" value="Chromosome"/>
</dbReference>
<gene>
    <name evidence="1" type="ORF">dnm_044770</name>
</gene>
<evidence type="ECO:0000313" key="1">
    <source>
        <dbReference type="EMBL" id="QTA88431.1"/>
    </source>
</evidence>
<protein>
    <submittedName>
        <fullName evidence="1">Uncharacterized protein</fullName>
    </submittedName>
</protein>
<accession>A0A975BMY6</accession>
<organism evidence="1 2">
    <name type="scientific">Desulfonema magnum</name>
    <dbReference type="NCBI Taxonomy" id="45655"/>
    <lineage>
        <taxon>Bacteria</taxon>
        <taxon>Pseudomonadati</taxon>
        <taxon>Thermodesulfobacteriota</taxon>
        <taxon>Desulfobacteria</taxon>
        <taxon>Desulfobacterales</taxon>
        <taxon>Desulfococcaceae</taxon>
        <taxon>Desulfonema</taxon>
    </lineage>
</organism>